<evidence type="ECO:0000256" key="1">
    <source>
        <dbReference type="SAM" id="MobiDB-lite"/>
    </source>
</evidence>
<organism evidence="2 3">
    <name type="scientific">Rangifer tarandus platyrhynchus</name>
    <name type="common">Svalbard reindeer</name>
    <dbReference type="NCBI Taxonomy" id="3082113"/>
    <lineage>
        <taxon>Eukaryota</taxon>
        <taxon>Metazoa</taxon>
        <taxon>Chordata</taxon>
        <taxon>Craniata</taxon>
        <taxon>Vertebrata</taxon>
        <taxon>Euteleostomi</taxon>
        <taxon>Mammalia</taxon>
        <taxon>Eutheria</taxon>
        <taxon>Laurasiatheria</taxon>
        <taxon>Artiodactyla</taxon>
        <taxon>Ruminantia</taxon>
        <taxon>Pecora</taxon>
        <taxon>Cervidae</taxon>
        <taxon>Odocoileinae</taxon>
        <taxon>Rangifer</taxon>
    </lineage>
</organism>
<gene>
    <name evidence="2" type="ORF">MRATA1EN1_LOCUS21499</name>
</gene>
<name>A0ABN8ZF39_RANTA</name>
<feature type="compositionally biased region" description="Basic and acidic residues" evidence="1">
    <location>
        <begin position="130"/>
        <end position="148"/>
    </location>
</feature>
<reference evidence="2" key="1">
    <citation type="submission" date="2023-04" db="EMBL/GenBank/DDBJ databases">
        <authorList>
            <consortium name="ELIXIR-Norway"/>
        </authorList>
    </citation>
    <scope>NUCLEOTIDE SEQUENCE [LARGE SCALE GENOMIC DNA]</scope>
</reference>
<evidence type="ECO:0000313" key="3">
    <source>
        <dbReference type="Proteomes" id="UP001176941"/>
    </source>
</evidence>
<feature type="compositionally biased region" description="Pro residues" evidence="1">
    <location>
        <begin position="29"/>
        <end position="43"/>
    </location>
</feature>
<protein>
    <submittedName>
        <fullName evidence="2">Uncharacterized protein</fullName>
    </submittedName>
</protein>
<feature type="compositionally biased region" description="Basic and acidic residues" evidence="1">
    <location>
        <begin position="193"/>
        <end position="208"/>
    </location>
</feature>
<feature type="compositionally biased region" description="Low complexity" evidence="1">
    <location>
        <begin position="16"/>
        <end position="28"/>
    </location>
</feature>
<feature type="region of interest" description="Disordered" evidence="1">
    <location>
        <begin position="1"/>
        <end position="78"/>
    </location>
</feature>
<proteinExistence type="predicted"/>
<dbReference type="EMBL" id="OX459969">
    <property type="protein sequence ID" value="CAI9172537.1"/>
    <property type="molecule type" value="Genomic_DNA"/>
</dbReference>
<feature type="compositionally biased region" description="Polar residues" evidence="1">
    <location>
        <begin position="98"/>
        <end position="112"/>
    </location>
</feature>
<feature type="compositionally biased region" description="Polar residues" evidence="1">
    <location>
        <begin position="51"/>
        <end position="75"/>
    </location>
</feature>
<dbReference type="Proteomes" id="UP001176941">
    <property type="component" value="Chromosome 33"/>
</dbReference>
<keyword evidence="3" id="KW-1185">Reference proteome</keyword>
<feature type="compositionally biased region" description="Pro residues" evidence="1">
    <location>
        <begin position="212"/>
        <end position="223"/>
    </location>
</feature>
<evidence type="ECO:0000313" key="2">
    <source>
        <dbReference type="EMBL" id="CAI9172537.1"/>
    </source>
</evidence>
<feature type="region of interest" description="Disordered" evidence="1">
    <location>
        <begin position="97"/>
        <end position="230"/>
    </location>
</feature>
<accession>A0ABN8ZF39</accession>
<sequence>MRETPTGRLNHNLRTPTQGAPATGTAPLALPPALPSCPGPPSHPADYLEPISSSRGPCASLSDQPTLRSGFNLQDQGEAAPSPWAWVSFSGQAAMCSKTKSGQVRGQDPTQNESRDHPRHRGQRSGFQVESRDHFHFVIRGQDPEMSKDQPFVGSGQDPRVKVGTISILGDQGQGPRMRAGTTPVRGGQRSRSQGESRDHPLVARGREPSLSLPPYPTSPPSPHAASRGP</sequence>